<feature type="region of interest" description="Disordered" evidence="1">
    <location>
        <begin position="1"/>
        <end position="78"/>
    </location>
</feature>
<evidence type="ECO:0000256" key="1">
    <source>
        <dbReference type="SAM" id="MobiDB-lite"/>
    </source>
</evidence>
<dbReference type="EMBL" id="CP101397">
    <property type="protein sequence ID" value="UTR77323.1"/>
    <property type="molecule type" value="Genomic_DNA"/>
</dbReference>
<accession>A0ABY5EZL1</accession>
<dbReference type="Proteomes" id="UP001058236">
    <property type="component" value="Chromosome"/>
</dbReference>
<name>A0ABY5EZL1_9ACTN</name>
<feature type="compositionally biased region" description="Basic and acidic residues" evidence="1">
    <location>
        <begin position="69"/>
        <end position="78"/>
    </location>
</feature>
<keyword evidence="3" id="KW-1185">Reference proteome</keyword>
<protein>
    <submittedName>
        <fullName evidence="2">Uncharacterized protein</fullName>
    </submittedName>
</protein>
<proteinExistence type="predicted"/>
<evidence type="ECO:0000313" key="2">
    <source>
        <dbReference type="EMBL" id="UTR77323.1"/>
    </source>
</evidence>
<dbReference type="RefSeq" id="WP_240357721.1">
    <property type="nucleotide sequence ID" value="NZ_CP030930.1"/>
</dbReference>
<reference evidence="2" key="1">
    <citation type="submission" date="2022-07" db="EMBL/GenBank/DDBJ databases">
        <title>Genomic of Streptomyces cavourensis F2.</title>
        <authorList>
            <person name="Hu S."/>
            <person name="Liang W."/>
        </authorList>
    </citation>
    <scope>NUCLEOTIDE SEQUENCE</scope>
    <source>
        <strain evidence="2">F2</strain>
    </source>
</reference>
<evidence type="ECO:0000313" key="3">
    <source>
        <dbReference type="Proteomes" id="UP001058236"/>
    </source>
</evidence>
<sequence>MGPVTLDRTPRTSPSALLSAPVQPPPAVQTPYPQSSAAAVPRHPAPSAERAGAGAVRPSLLAGEELDAPDPHIFRGTD</sequence>
<gene>
    <name evidence="2" type="ORF">NLU04_02005</name>
</gene>
<organism evidence="2 3">
    <name type="scientific">Streptomyces cavourensis</name>
    <dbReference type="NCBI Taxonomy" id="67258"/>
    <lineage>
        <taxon>Bacteria</taxon>
        <taxon>Bacillati</taxon>
        <taxon>Actinomycetota</taxon>
        <taxon>Actinomycetes</taxon>
        <taxon>Kitasatosporales</taxon>
        <taxon>Streptomycetaceae</taxon>
        <taxon>Streptomyces</taxon>
    </lineage>
</organism>